<dbReference type="RefSeq" id="XP_020073957.1">
    <property type="nucleotide sequence ID" value="XM_020223334.1"/>
</dbReference>
<name>A0A1E4RCB7_9ASCO</name>
<dbReference type="OrthoDB" id="45930at2759"/>
<keyword evidence="3" id="KW-0576">Peroxisome</keyword>
<evidence type="ECO:0000256" key="3">
    <source>
        <dbReference type="ARBA" id="ARBA00023140"/>
    </source>
</evidence>
<dbReference type="AlphaFoldDB" id="A0A1E4RCB7"/>
<dbReference type="GO" id="GO:0045046">
    <property type="term" value="P:protein import into peroxisome membrane"/>
    <property type="evidence" value="ECO:0007669"/>
    <property type="project" value="TreeGrafter"/>
</dbReference>
<dbReference type="Proteomes" id="UP000095085">
    <property type="component" value="Unassembled WGS sequence"/>
</dbReference>
<sequence length="413" mass="47707">MAIFSSLASFFRRHKRKLIITTTLTVSAYFVINHFIFKKLRDFQKSLKQELFIKEQIKRRFIQTQNDCHSTVLSLLPVLTQPITDYLPIESITNALKLRKSNSNNNQEMSDSLLTANNLLLHSNENMNNETSYINKSKVELWNDLKIKTLTRTLTLIHSISGLLLLTRLQLNILARRSYLELAIVMAGGKVEASNDQYNDYLIEQAYLSLSWWLLNNGWIKLSDNIESLIIKKFENLNAKSQLSISQFELILNEINQEVLNSNILGLLFPLNYDHLIETLLNTNPQLVNELDDSNSNLLKLINETNLLISNDFFQEIYSKLISSSTNTLISNLFFNLDHDSFVLHQQNQVTNDKKFKLANFLAQLSIQCGIICDNNHFAQYDHHELTGNIYINTLNDLDDLEEFSASIYSNFE</sequence>
<evidence type="ECO:0000256" key="1">
    <source>
        <dbReference type="ARBA" id="ARBA00004549"/>
    </source>
</evidence>
<comment type="similarity">
    <text evidence="2">Belongs to the peroxin-3 family.</text>
</comment>
<dbReference type="InterPro" id="IPR006966">
    <property type="entry name" value="Peroxin-3"/>
</dbReference>
<evidence type="ECO:0000256" key="2">
    <source>
        <dbReference type="ARBA" id="ARBA00008933"/>
    </source>
</evidence>
<keyword evidence="5" id="KW-0472">Membrane</keyword>
<dbReference type="STRING" id="984485.A0A1E4RCB7"/>
<gene>
    <name evidence="6" type="ORF">HYPBUDRAFT_244418</name>
</gene>
<dbReference type="PANTHER" id="PTHR28080:SF1">
    <property type="entry name" value="PEROXISOMAL BIOGENESIS FACTOR 3"/>
    <property type="match status" value="1"/>
</dbReference>
<dbReference type="GO" id="GO:0030674">
    <property type="term" value="F:protein-macromolecule adaptor activity"/>
    <property type="evidence" value="ECO:0007669"/>
    <property type="project" value="TreeGrafter"/>
</dbReference>
<evidence type="ECO:0000256" key="4">
    <source>
        <dbReference type="ARBA" id="ARBA00032508"/>
    </source>
</evidence>
<keyword evidence="5" id="KW-0812">Transmembrane</keyword>
<evidence type="ECO:0000313" key="6">
    <source>
        <dbReference type="EMBL" id="ODV64890.1"/>
    </source>
</evidence>
<dbReference type="GO" id="GO:0005778">
    <property type="term" value="C:peroxisomal membrane"/>
    <property type="evidence" value="ECO:0007669"/>
    <property type="project" value="UniProtKB-SubCell"/>
</dbReference>
<protein>
    <recommendedName>
        <fullName evidence="4">Peroxin-3</fullName>
    </recommendedName>
</protein>
<accession>A0A1E4RCB7</accession>
<feature type="transmembrane region" description="Helical" evidence="5">
    <location>
        <begin position="18"/>
        <end position="37"/>
    </location>
</feature>
<proteinExistence type="inferred from homology"/>
<reference evidence="7" key="1">
    <citation type="submission" date="2016-05" db="EMBL/GenBank/DDBJ databases">
        <title>Comparative genomics of biotechnologically important yeasts.</title>
        <authorList>
            <consortium name="DOE Joint Genome Institute"/>
            <person name="Riley R."/>
            <person name="Haridas S."/>
            <person name="Wolfe K.H."/>
            <person name="Lopes M.R."/>
            <person name="Hittinger C.T."/>
            <person name="Goker M."/>
            <person name="Salamov A."/>
            <person name="Wisecaver J."/>
            <person name="Long T.M."/>
            <person name="Aerts A.L."/>
            <person name="Barry K."/>
            <person name="Choi C."/>
            <person name="Clum A."/>
            <person name="Coughlan A.Y."/>
            <person name="Deshpande S."/>
            <person name="Douglass A.P."/>
            <person name="Hanson S.J."/>
            <person name="Klenk H.-P."/>
            <person name="Labutti K."/>
            <person name="Lapidus A."/>
            <person name="Lindquist E."/>
            <person name="Lipzen A."/>
            <person name="Meier-Kolthoff J.P."/>
            <person name="Ohm R.A."/>
            <person name="Otillar R.P."/>
            <person name="Pangilinan J."/>
            <person name="Peng Y."/>
            <person name="Rokas A."/>
            <person name="Rosa C.A."/>
            <person name="Scheuner C."/>
            <person name="Sibirny A.A."/>
            <person name="Slot J.C."/>
            <person name="Stielow J.B."/>
            <person name="Sun H."/>
            <person name="Kurtzman C.P."/>
            <person name="Blackwell M."/>
            <person name="Grigoriev I.V."/>
            <person name="Jeffries T.W."/>
        </authorList>
    </citation>
    <scope>NUCLEOTIDE SEQUENCE [LARGE SCALE GENOMIC DNA]</scope>
    <source>
        <strain evidence="7">NRRL Y-1933</strain>
    </source>
</reference>
<dbReference type="GeneID" id="30997883"/>
<dbReference type="Pfam" id="PF04882">
    <property type="entry name" value="Peroxin-3"/>
    <property type="match status" value="1"/>
</dbReference>
<dbReference type="EMBL" id="KV454546">
    <property type="protein sequence ID" value="ODV64890.1"/>
    <property type="molecule type" value="Genomic_DNA"/>
</dbReference>
<keyword evidence="7" id="KW-1185">Reference proteome</keyword>
<comment type="subcellular location">
    <subcellularLocation>
        <location evidence="1">Peroxisome membrane</location>
        <topology evidence="1">Single-pass membrane protein</topology>
    </subcellularLocation>
</comment>
<keyword evidence="5" id="KW-1133">Transmembrane helix</keyword>
<dbReference type="PANTHER" id="PTHR28080">
    <property type="entry name" value="PEROXISOMAL BIOGENESIS FACTOR 3"/>
    <property type="match status" value="1"/>
</dbReference>
<organism evidence="6 7">
    <name type="scientific">Hyphopichia burtonii NRRL Y-1933</name>
    <dbReference type="NCBI Taxonomy" id="984485"/>
    <lineage>
        <taxon>Eukaryota</taxon>
        <taxon>Fungi</taxon>
        <taxon>Dikarya</taxon>
        <taxon>Ascomycota</taxon>
        <taxon>Saccharomycotina</taxon>
        <taxon>Pichiomycetes</taxon>
        <taxon>Debaryomycetaceae</taxon>
        <taxon>Hyphopichia</taxon>
    </lineage>
</organism>
<evidence type="ECO:0000256" key="5">
    <source>
        <dbReference type="SAM" id="Phobius"/>
    </source>
</evidence>
<evidence type="ECO:0000313" key="7">
    <source>
        <dbReference type="Proteomes" id="UP000095085"/>
    </source>
</evidence>